<keyword evidence="3" id="KW-1185">Reference proteome</keyword>
<feature type="compositionally biased region" description="Polar residues" evidence="1">
    <location>
        <begin position="265"/>
        <end position="274"/>
    </location>
</feature>
<sequence>MSTEGSWGERSRNLAGLPWCVNDHPTGVRTDVRLSWRGGARRVTCETRRRPGAAQAGALALALMGCSSQASTREGVPVTVVSIAPLPAPAEPSSQQAPAAPAKPPERFTLAAEGRFVQLLPFDGGALLVGLPGDAQAVVGLVGPRAGHRPRGGHAHRARRAGGRDRGRARGGVSRRGPADEPPVRQVGAGRCRRRAPLRGRPLGEGARRAAPRAGAGRGALRRGRAPRRAARQARPGGALATLGSTPYQPALAPPGGGATGPGSSRATCTSRLLPTSARVGPRIACGPPAMGRPVTPSSAHGDGRIRRPSLAPDTVSSSR</sequence>
<proteinExistence type="predicted"/>
<feature type="region of interest" description="Disordered" evidence="1">
    <location>
        <begin position="144"/>
        <end position="320"/>
    </location>
</feature>
<evidence type="ECO:0000313" key="3">
    <source>
        <dbReference type="Proteomes" id="UP000019678"/>
    </source>
</evidence>
<dbReference type="Proteomes" id="UP000019678">
    <property type="component" value="Unassembled WGS sequence"/>
</dbReference>
<name>A0A017T8X2_9BACT</name>
<gene>
    <name evidence="2" type="ORF">CAP_2974</name>
</gene>
<dbReference type="AlphaFoldDB" id="A0A017T8X2"/>
<evidence type="ECO:0000313" key="2">
    <source>
        <dbReference type="EMBL" id="EYF05684.1"/>
    </source>
</evidence>
<feature type="compositionally biased region" description="Basic residues" evidence="1">
    <location>
        <begin position="220"/>
        <end position="232"/>
    </location>
</feature>
<evidence type="ECO:0000256" key="1">
    <source>
        <dbReference type="SAM" id="MobiDB-lite"/>
    </source>
</evidence>
<organism evidence="2 3">
    <name type="scientific">Chondromyces apiculatus DSM 436</name>
    <dbReference type="NCBI Taxonomy" id="1192034"/>
    <lineage>
        <taxon>Bacteria</taxon>
        <taxon>Pseudomonadati</taxon>
        <taxon>Myxococcota</taxon>
        <taxon>Polyangia</taxon>
        <taxon>Polyangiales</taxon>
        <taxon>Polyangiaceae</taxon>
        <taxon>Chondromyces</taxon>
    </lineage>
</organism>
<feature type="compositionally biased region" description="Basic residues" evidence="1">
    <location>
        <begin position="146"/>
        <end position="161"/>
    </location>
</feature>
<comment type="caution">
    <text evidence="2">The sequence shown here is derived from an EMBL/GenBank/DDBJ whole genome shotgun (WGS) entry which is preliminary data.</text>
</comment>
<accession>A0A017T8X2</accession>
<dbReference type="STRING" id="1192034.CAP_2974"/>
<dbReference type="EMBL" id="ASRX01000021">
    <property type="protein sequence ID" value="EYF05684.1"/>
    <property type="molecule type" value="Genomic_DNA"/>
</dbReference>
<reference evidence="2 3" key="1">
    <citation type="submission" date="2013-05" db="EMBL/GenBank/DDBJ databases">
        <title>Genome assembly of Chondromyces apiculatus DSM 436.</title>
        <authorList>
            <person name="Sharma G."/>
            <person name="Khatri I."/>
            <person name="Kaur C."/>
            <person name="Mayilraj S."/>
            <person name="Subramanian S."/>
        </authorList>
    </citation>
    <scope>NUCLEOTIDE SEQUENCE [LARGE SCALE GENOMIC DNA]</scope>
    <source>
        <strain evidence="2 3">DSM 436</strain>
    </source>
</reference>
<feature type="compositionally biased region" description="Low complexity" evidence="1">
    <location>
        <begin position="233"/>
        <end position="251"/>
    </location>
</feature>
<protein>
    <submittedName>
        <fullName evidence="2">Uncharacterized protein</fullName>
    </submittedName>
</protein>